<keyword evidence="1" id="KW-0812">Transmembrane</keyword>
<dbReference type="EMBL" id="JACRTL010000001">
    <property type="protein sequence ID" value="MBC8610147.1"/>
    <property type="molecule type" value="Genomic_DNA"/>
</dbReference>
<dbReference type="InterPro" id="IPR010387">
    <property type="entry name" value="QueT"/>
</dbReference>
<evidence type="ECO:0000313" key="2">
    <source>
        <dbReference type="EMBL" id="MBC8610147.1"/>
    </source>
</evidence>
<dbReference type="AlphaFoldDB" id="A0A8J6PAA7"/>
<accession>A0A8J6PAA7</accession>
<feature type="transmembrane region" description="Helical" evidence="1">
    <location>
        <begin position="46"/>
        <end position="72"/>
    </location>
</feature>
<gene>
    <name evidence="2" type="ORF">H8702_03280</name>
</gene>
<name>A0A8J6PAA7_9FIRM</name>
<feature type="transmembrane region" description="Helical" evidence="1">
    <location>
        <begin position="12"/>
        <end position="34"/>
    </location>
</feature>
<comment type="caution">
    <text evidence="2">The sequence shown here is derived from an EMBL/GenBank/DDBJ whole genome shotgun (WGS) entry which is preliminary data.</text>
</comment>
<dbReference type="PANTHER" id="PTHR40044">
    <property type="entry name" value="INTEGRAL MEMBRANE PROTEIN-RELATED"/>
    <property type="match status" value="1"/>
</dbReference>
<feature type="transmembrane region" description="Helical" evidence="1">
    <location>
        <begin position="78"/>
        <end position="96"/>
    </location>
</feature>
<dbReference type="PANTHER" id="PTHR40044:SF1">
    <property type="entry name" value="INTEGRAL MEMBRANE PROTEIN"/>
    <property type="match status" value="1"/>
</dbReference>
<evidence type="ECO:0000256" key="1">
    <source>
        <dbReference type="SAM" id="Phobius"/>
    </source>
</evidence>
<reference evidence="2" key="1">
    <citation type="submission" date="2020-08" db="EMBL/GenBank/DDBJ databases">
        <title>Genome public.</title>
        <authorList>
            <person name="Liu C."/>
            <person name="Sun Q."/>
        </authorList>
    </citation>
    <scope>NUCLEOTIDE SEQUENCE</scope>
    <source>
        <strain evidence="2">NSJ-15</strain>
    </source>
</reference>
<organism evidence="2 3">
    <name type="scientific">Massiliimalia timonensis</name>
    <dbReference type="NCBI Taxonomy" id="1987501"/>
    <lineage>
        <taxon>Bacteria</taxon>
        <taxon>Bacillati</taxon>
        <taxon>Bacillota</taxon>
        <taxon>Clostridia</taxon>
        <taxon>Eubacteriales</taxon>
        <taxon>Oscillospiraceae</taxon>
        <taxon>Massiliimalia</taxon>
    </lineage>
</organism>
<protein>
    <submittedName>
        <fullName evidence="2">QueT transporter family protein</fullName>
    </submittedName>
</protein>
<feature type="transmembrane region" description="Helical" evidence="1">
    <location>
        <begin position="141"/>
        <end position="167"/>
    </location>
</feature>
<keyword evidence="3" id="KW-1185">Reference proteome</keyword>
<evidence type="ECO:0000313" key="3">
    <source>
        <dbReference type="Proteomes" id="UP000632659"/>
    </source>
</evidence>
<dbReference type="Pfam" id="PF06177">
    <property type="entry name" value="QueT"/>
    <property type="match status" value="1"/>
</dbReference>
<sequence>MEHTEKRVMKLVKVSMIAAIYVALTLAVAPFAYGPVQFRVSEAMTVLPAFTTMAIPGLSLGCCLANLIGLFLGNPLGLVDAVFGTLATLLAAVISWKIGRCKSRTVRYLLVPLPPVVANAVIVGAELTVVLNEGADFGKAYLLNALSVGIGEAVICYTLGILLMVVLQKNDFYKKIF</sequence>
<keyword evidence="1" id="KW-1133">Transmembrane helix</keyword>
<proteinExistence type="predicted"/>
<feature type="transmembrane region" description="Helical" evidence="1">
    <location>
        <begin position="108"/>
        <end position="129"/>
    </location>
</feature>
<dbReference type="RefSeq" id="WP_154824516.1">
    <property type="nucleotide sequence ID" value="NZ_JACRTL010000001.1"/>
</dbReference>
<keyword evidence="1" id="KW-0472">Membrane</keyword>
<dbReference type="PIRSF" id="PIRSF031501">
    <property type="entry name" value="QueT"/>
    <property type="match status" value="1"/>
</dbReference>
<dbReference type="Proteomes" id="UP000632659">
    <property type="component" value="Unassembled WGS sequence"/>
</dbReference>